<evidence type="ECO:0000313" key="6">
    <source>
        <dbReference type="Proteomes" id="UP001249959"/>
    </source>
</evidence>
<dbReference type="Proteomes" id="UP001249959">
    <property type="component" value="Unassembled WGS sequence"/>
</dbReference>
<dbReference type="SUPFAM" id="SSF49899">
    <property type="entry name" value="Concanavalin A-like lectins/glucanases"/>
    <property type="match status" value="2"/>
</dbReference>
<dbReference type="EMBL" id="JAVNWW010000001">
    <property type="protein sequence ID" value="MDU0808298.1"/>
    <property type="molecule type" value="Genomic_DNA"/>
</dbReference>
<feature type="domain" description="LamG-like jellyroll fold" evidence="4">
    <location>
        <begin position="105"/>
        <end position="243"/>
    </location>
</feature>
<keyword evidence="1 3" id="KW-0732">Signal</keyword>
<keyword evidence="6" id="KW-1185">Reference proteome</keyword>
<evidence type="ECO:0000259" key="4">
    <source>
        <dbReference type="SMART" id="SM00560"/>
    </source>
</evidence>
<keyword evidence="2" id="KW-1015">Disulfide bond</keyword>
<sequence length="464" mass="49928">MRSFVFFFLVSLSLQAQFFAPVYPNSVAKNNLIVDYDFQNPTSYAGTGTSVASTTAKNIPATLGGSPTFHADPGYVHFKAASANYLLIGDLRTFYPPVTSSTRSGVFTLSLWFNPTLANGNVVTDLNSTSINGGYHTTDIEMVGGVLKFSVWPKPSIITSGTITLNTWHHVVLVYTGTKLNAYVDNTLVGSATYTRDGPAMGSLTSGQYFGIGAADGTNMGSGAYGSFLLGDVKFYASALSAGDVSNLYLSEEPNYDLLFMVDGSKNIATYPDLAGLATTSTNRAGVSYNVAAGGSLYFNGTTTGYTDFTFPLNGATTITVEMWVYPTAFSGGMFFGFYNYDIYTYNNAIGFNTAAGDVYGLTATQTSGCLNTWKHYVFVMKEGSVTNNKIYLNGVNQSLSQILGTPNIANASFTNGVGRIGSWGINTNYIQPMYVTKFKVYDRELTQAEITAKFNKDKARHGL</sequence>
<dbReference type="Gene3D" id="2.60.120.200">
    <property type="match status" value="2"/>
</dbReference>
<gene>
    <name evidence="5" type="ORF">PQG45_04530</name>
</gene>
<accession>A0ABU3TR17</accession>
<reference evidence="5 6" key="1">
    <citation type="submission" date="2023-09" db="EMBL/GenBank/DDBJ databases">
        <title>Aquirufa genomes.</title>
        <authorList>
            <person name="Pitt A."/>
        </authorList>
    </citation>
    <scope>NUCLEOTIDE SEQUENCE [LARGE SCALE GENOMIC DNA]</scope>
    <source>
        <strain evidence="5 6">LEOWEIH-7C</strain>
    </source>
</reference>
<evidence type="ECO:0000256" key="3">
    <source>
        <dbReference type="SAM" id="SignalP"/>
    </source>
</evidence>
<name>A0ABU3TR17_9BACT</name>
<feature type="signal peptide" evidence="3">
    <location>
        <begin position="1"/>
        <end position="16"/>
    </location>
</feature>
<comment type="caution">
    <text evidence="5">The sequence shown here is derived from an EMBL/GenBank/DDBJ whole genome shotgun (WGS) entry which is preliminary data.</text>
</comment>
<protein>
    <submittedName>
        <fullName evidence="5">LamG-like jellyroll fold domain-containing protein</fullName>
    </submittedName>
</protein>
<dbReference type="RefSeq" id="WP_316070347.1">
    <property type="nucleotide sequence ID" value="NZ_JAVNWW010000001.1"/>
</dbReference>
<dbReference type="InterPro" id="IPR013320">
    <property type="entry name" value="ConA-like_dom_sf"/>
</dbReference>
<evidence type="ECO:0000256" key="2">
    <source>
        <dbReference type="ARBA" id="ARBA00023157"/>
    </source>
</evidence>
<organism evidence="5 6">
    <name type="scientific">Aquirufa regiilacus</name>
    <dbReference type="NCBI Taxonomy" id="3024868"/>
    <lineage>
        <taxon>Bacteria</taxon>
        <taxon>Pseudomonadati</taxon>
        <taxon>Bacteroidota</taxon>
        <taxon>Cytophagia</taxon>
        <taxon>Cytophagales</taxon>
        <taxon>Flectobacillaceae</taxon>
        <taxon>Aquirufa</taxon>
    </lineage>
</organism>
<proteinExistence type="predicted"/>
<dbReference type="InterPro" id="IPR006558">
    <property type="entry name" value="LamG-like"/>
</dbReference>
<evidence type="ECO:0000256" key="1">
    <source>
        <dbReference type="ARBA" id="ARBA00022729"/>
    </source>
</evidence>
<dbReference type="SMART" id="SM00560">
    <property type="entry name" value="LamGL"/>
    <property type="match status" value="1"/>
</dbReference>
<feature type="chain" id="PRO_5046315232" evidence="3">
    <location>
        <begin position="17"/>
        <end position="464"/>
    </location>
</feature>
<evidence type="ECO:0000313" key="5">
    <source>
        <dbReference type="EMBL" id="MDU0808298.1"/>
    </source>
</evidence>
<dbReference type="Pfam" id="PF13385">
    <property type="entry name" value="Laminin_G_3"/>
    <property type="match status" value="2"/>
</dbReference>